<name>A0A9P9ISM3_9PLEO</name>
<evidence type="ECO:0000256" key="1">
    <source>
        <dbReference type="SAM" id="SignalP"/>
    </source>
</evidence>
<proteinExistence type="predicted"/>
<keyword evidence="1" id="KW-0732">Signal</keyword>
<gene>
    <name evidence="2" type="ORF">B0J11DRAFT_208850</name>
</gene>
<keyword evidence="3" id="KW-1185">Reference proteome</keyword>
<sequence>MFRSTLPQKVVLVTSVLSLSSLVYSKPFGTVNGILGQHNEHEMITRVAFQCATGQKSNGDCFEPISLDNLAGTHVGSIPGLGDNGMVGSPDDLPPEGPSAHCDDADFLDIASYPRTRAQATAQLQSCVDHLRMRFGQAVRGTSRMLNATNKAILRSMTHLSSDECDHGHRETTDNTDDKAKCVALEGFGRALHGIQDFYSHSNWADLPNPNISISVTNPPGLNRADSAPFFDLRLTGSIAAEVPQQLSTGCYTLFDRAVGRGDCTNRVTHYTINKDHGIITLTGGITADADDVPRNEVSGNFVRAVNAAVADSRRQWGFWREAIRAQYGVVEGNRMICGLVSDNAAVDCV</sequence>
<evidence type="ECO:0000313" key="2">
    <source>
        <dbReference type="EMBL" id="KAH7131807.1"/>
    </source>
</evidence>
<reference evidence="2" key="1">
    <citation type="journal article" date="2021" name="Nat. Commun.">
        <title>Genetic determinants of endophytism in the Arabidopsis root mycobiome.</title>
        <authorList>
            <person name="Mesny F."/>
            <person name="Miyauchi S."/>
            <person name="Thiergart T."/>
            <person name="Pickel B."/>
            <person name="Atanasova L."/>
            <person name="Karlsson M."/>
            <person name="Huettel B."/>
            <person name="Barry K.W."/>
            <person name="Haridas S."/>
            <person name="Chen C."/>
            <person name="Bauer D."/>
            <person name="Andreopoulos W."/>
            <person name="Pangilinan J."/>
            <person name="LaButti K."/>
            <person name="Riley R."/>
            <person name="Lipzen A."/>
            <person name="Clum A."/>
            <person name="Drula E."/>
            <person name="Henrissat B."/>
            <person name="Kohler A."/>
            <person name="Grigoriev I.V."/>
            <person name="Martin F.M."/>
            <person name="Hacquard S."/>
        </authorList>
    </citation>
    <scope>NUCLEOTIDE SEQUENCE</scope>
    <source>
        <strain evidence="2">MPI-CAGE-CH-0243</strain>
    </source>
</reference>
<dbReference type="OrthoDB" id="301415at2759"/>
<dbReference type="AlphaFoldDB" id="A0A9P9ISM3"/>
<feature type="signal peptide" evidence="1">
    <location>
        <begin position="1"/>
        <end position="25"/>
    </location>
</feature>
<organism evidence="2 3">
    <name type="scientific">Dendryphion nanum</name>
    <dbReference type="NCBI Taxonomy" id="256645"/>
    <lineage>
        <taxon>Eukaryota</taxon>
        <taxon>Fungi</taxon>
        <taxon>Dikarya</taxon>
        <taxon>Ascomycota</taxon>
        <taxon>Pezizomycotina</taxon>
        <taxon>Dothideomycetes</taxon>
        <taxon>Pleosporomycetidae</taxon>
        <taxon>Pleosporales</taxon>
        <taxon>Torulaceae</taxon>
        <taxon>Dendryphion</taxon>
    </lineage>
</organism>
<dbReference type="EMBL" id="JAGMWT010000003">
    <property type="protein sequence ID" value="KAH7131807.1"/>
    <property type="molecule type" value="Genomic_DNA"/>
</dbReference>
<comment type="caution">
    <text evidence="2">The sequence shown here is derived from an EMBL/GenBank/DDBJ whole genome shotgun (WGS) entry which is preliminary data.</text>
</comment>
<protein>
    <submittedName>
        <fullName evidence="2">CinY protein</fullName>
    </submittedName>
</protein>
<feature type="chain" id="PRO_5040377671" evidence="1">
    <location>
        <begin position="26"/>
        <end position="350"/>
    </location>
</feature>
<evidence type="ECO:0000313" key="3">
    <source>
        <dbReference type="Proteomes" id="UP000700596"/>
    </source>
</evidence>
<dbReference type="Proteomes" id="UP000700596">
    <property type="component" value="Unassembled WGS sequence"/>
</dbReference>
<accession>A0A9P9ISM3</accession>